<dbReference type="AlphaFoldDB" id="A0A418YYC2"/>
<dbReference type="GO" id="GO:0000287">
    <property type="term" value="F:magnesium ion binding"/>
    <property type="evidence" value="ECO:0007669"/>
    <property type="project" value="TreeGrafter"/>
</dbReference>
<name>A0A418YYC2_9SPHN</name>
<comment type="similarity">
    <text evidence="2">Belongs to the HpcH/HpaI aldolase family.</text>
</comment>
<dbReference type="InterPro" id="IPR040442">
    <property type="entry name" value="Pyrv_kinase-like_dom_sf"/>
</dbReference>
<evidence type="ECO:0000256" key="5">
    <source>
        <dbReference type="PIRSR" id="PIRSR015582-1"/>
    </source>
</evidence>
<feature type="binding site" evidence="5">
    <location>
        <position position="130"/>
    </location>
    <ligand>
        <name>substrate</name>
    </ligand>
</feature>
<evidence type="ECO:0000256" key="3">
    <source>
        <dbReference type="ARBA" id="ARBA00022723"/>
    </source>
</evidence>
<dbReference type="GO" id="GO:0006107">
    <property type="term" value="P:oxaloacetate metabolic process"/>
    <property type="evidence" value="ECO:0007669"/>
    <property type="project" value="TreeGrafter"/>
</dbReference>
<evidence type="ECO:0000256" key="6">
    <source>
        <dbReference type="PIRSR" id="PIRSR015582-2"/>
    </source>
</evidence>
<feature type="binding site" evidence="6">
    <location>
        <position position="130"/>
    </location>
    <ligand>
        <name>Mg(2+)</name>
        <dbReference type="ChEBI" id="CHEBI:18420"/>
    </ligand>
</feature>
<keyword evidence="8" id="KW-0456">Lyase</keyword>
<evidence type="ECO:0000256" key="4">
    <source>
        <dbReference type="ARBA" id="ARBA00022842"/>
    </source>
</evidence>
<keyword evidence="9" id="KW-1185">Reference proteome</keyword>
<evidence type="ECO:0000256" key="1">
    <source>
        <dbReference type="ARBA" id="ARBA00001946"/>
    </source>
</evidence>
<sequence length="297" mass="31235">MSLRSLLFVPADNERKIAKAEAAGADALIFDLEDSVAPERKAEARSILRDYLSRLETDRSWRAFVRINPLDSAEALDDVLAAAHLSVAAIVLPKATGVADLQRCAHYLDIAERAAGLVSGSIAILPVVTETAAAVLRLPELASPLPRLAALTWGGEDLSTVLGALGNKRSSGEWDDSFRLARALALLAAAACEVPAIDTLHADYRDGEGLAAACAAARHAGFSGKIAIHPDQVPIINAGFSPQPDELEHARKVVAAFANAPGTGTVGLDGRMLDRPHLIAARRLLTSAGEKVLPDAD</sequence>
<comment type="cofactor">
    <cofactor evidence="1">
        <name>Mg(2+)</name>
        <dbReference type="ChEBI" id="CHEBI:18420"/>
    </cofactor>
</comment>
<feature type="domain" description="HpcH/HpaI aldolase/citrate lyase" evidence="7">
    <location>
        <begin position="4"/>
        <end position="230"/>
    </location>
</feature>
<accession>A0A418YYC2</accession>
<reference evidence="8 9" key="1">
    <citation type="submission" date="2018-08" db="EMBL/GenBank/DDBJ databases">
        <title>Sphingobium sp. EO9.</title>
        <authorList>
            <person name="Park Y."/>
            <person name="Kim K.H."/>
            <person name="Jeon C.O."/>
        </authorList>
    </citation>
    <scope>NUCLEOTIDE SEQUENCE [LARGE SCALE GENOMIC DNA]</scope>
    <source>
        <strain evidence="8 9">EO9</strain>
    </source>
</reference>
<organism evidence="8 9">
    <name type="scientific">Sphingobium terrigena</name>
    <dbReference type="NCBI Taxonomy" id="2304063"/>
    <lineage>
        <taxon>Bacteria</taxon>
        <taxon>Pseudomonadati</taxon>
        <taxon>Pseudomonadota</taxon>
        <taxon>Alphaproteobacteria</taxon>
        <taxon>Sphingomonadales</taxon>
        <taxon>Sphingomonadaceae</taxon>
        <taxon>Sphingobium</taxon>
    </lineage>
</organism>
<dbReference type="PANTHER" id="PTHR32308">
    <property type="entry name" value="LYASE BETA SUBUNIT, PUTATIVE (AFU_ORTHOLOGUE AFUA_4G13030)-RELATED"/>
    <property type="match status" value="1"/>
</dbReference>
<dbReference type="InterPro" id="IPR011206">
    <property type="entry name" value="Citrate_lyase_beta/mcl1/mcl2"/>
</dbReference>
<evidence type="ECO:0000313" key="9">
    <source>
        <dbReference type="Proteomes" id="UP000283469"/>
    </source>
</evidence>
<evidence type="ECO:0000313" key="8">
    <source>
        <dbReference type="EMBL" id="RJG57884.1"/>
    </source>
</evidence>
<dbReference type="InterPro" id="IPR015813">
    <property type="entry name" value="Pyrv/PenolPyrv_kinase-like_dom"/>
</dbReference>
<dbReference type="Proteomes" id="UP000283469">
    <property type="component" value="Unassembled WGS sequence"/>
</dbReference>
<dbReference type="OrthoDB" id="9800547at2"/>
<dbReference type="PIRSF" id="PIRSF015582">
    <property type="entry name" value="Cit_lyase_B"/>
    <property type="match status" value="1"/>
</dbReference>
<dbReference type="Gene3D" id="3.20.20.60">
    <property type="entry name" value="Phosphoenolpyruvate-binding domains"/>
    <property type="match status" value="1"/>
</dbReference>
<feature type="binding site" evidence="5">
    <location>
        <position position="66"/>
    </location>
    <ligand>
        <name>substrate</name>
    </ligand>
</feature>
<evidence type="ECO:0000259" key="7">
    <source>
        <dbReference type="Pfam" id="PF03328"/>
    </source>
</evidence>
<proteinExistence type="inferred from homology"/>
<dbReference type="EMBL" id="QVRA01000001">
    <property type="protein sequence ID" value="RJG57884.1"/>
    <property type="molecule type" value="Genomic_DNA"/>
</dbReference>
<feature type="binding site" evidence="6">
    <location>
        <position position="157"/>
    </location>
    <ligand>
        <name>Mg(2+)</name>
        <dbReference type="ChEBI" id="CHEBI:18420"/>
    </ligand>
</feature>
<keyword evidence="3 6" id="KW-0479">Metal-binding</keyword>
<comment type="caution">
    <text evidence="8">The sequence shown here is derived from an EMBL/GenBank/DDBJ whole genome shotgun (WGS) entry which is preliminary data.</text>
</comment>
<keyword evidence="4 6" id="KW-0460">Magnesium</keyword>
<dbReference type="Pfam" id="PF03328">
    <property type="entry name" value="HpcH_HpaI"/>
    <property type="match status" value="1"/>
</dbReference>
<evidence type="ECO:0000256" key="2">
    <source>
        <dbReference type="ARBA" id="ARBA00005568"/>
    </source>
</evidence>
<dbReference type="PANTHER" id="PTHR32308:SF0">
    <property type="entry name" value="HPCH_HPAI ALDOLASE_CITRATE LYASE DOMAIN-CONTAINING PROTEIN"/>
    <property type="match status" value="1"/>
</dbReference>
<dbReference type="RefSeq" id="WP_119743612.1">
    <property type="nucleotide sequence ID" value="NZ_QVRA01000001.1"/>
</dbReference>
<dbReference type="SUPFAM" id="SSF51621">
    <property type="entry name" value="Phosphoenolpyruvate/pyruvate domain"/>
    <property type="match status" value="1"/>
</dbReference>
<protein>
    <submittedName>
        <fullName evidence="8">CoA ester lyase</fullName>
    </submittedName>
</protein>
<gene>
    <name evidence="8" type="ORF">D0Z70_01320</name>
</gene>
<dbReference type="InterPro" id="IPR005000">
    <property type="entry name" value="Aldolase/citrate-lyase_domain"/>
</dbReference>
<dbReference type="GO" id="GO:0016829">
    <property type="term" value="F:lyase activity"/>
    <property type="evidence" value="ECO:0007669"/>
    <property type="project" value="UniProtKB-KW"/>
</dbReference>